<dbReference type="Pfam" id="PF06580">
    <property type="entry name" value="His_kinase"/>
    <property type="match status" value="1"/>
</dbReference>
<name>A0A4U0P626_9SPHI</name>
<feature type="transmembrane region" description="Helical" evidence="2">
    <location>
        <begin position="44"/>
        <end position="66"/>
    </location>
</feature>
<protein>
    <recommendedName>
        <fullName evidence="3">Signal transduction histidine kinase internal region domain-containing protein</fullName>
    </recommendedName>
</protein>
<evidence type="ECO:0000313" key="4">
    <source>
        <dbReference type="EMBL" id="TJZ62853.1"/>
    </source>
</evidence>
<feature type="domain" description="Signal transduction histidine kinase internal region" evidence="3">
    <location>
        <begin position="186"/>
        <end position="263"/>
    </location>
</feature>
<dbReference type="InterPro" id="IPR036890">
    <property type="entry name" value="HATPase_C_sf"/>
</dbReference>
<keyword evidence="5" id="KW-1185">Reference proteome</keyword>
<evidence type="ECO:0000313" key="5">
    <source>
        <dbReference type="Proteomes" id="UP000306808"/>
    </source>
</evidence>
<dbReference type="AlphaFoldDB" id="A0A4U0P626"/>
<feature type="transmembrane region" description="Helical" evidence="2">
    <location>
        <begin position="78"/>
        <end position="100"/>
    </location>
</feature>
<dbReference type="GO" id="GO:0000155">
    <property type="term" value="F:phosphorelay sensor kinase activity"/>
    <property type="evidence" value="ECO:0007669"/>
    <property type="project" value="InterPro"/>
</dbReference>
<dbReference type="InterPro" id="IPR010559">
    <property type="entry name" value="Sig_transdc_His_kin_internal"/>
</dbReference>
<proteinExistence type="predicted"/>
<feature type="transmembrane region" description="Helical" evidence="2">
    <location>
        <begin position="131"/>
        <end position="151"/>
    </location>
</feature>
<reference evidence="4 5" key="1">
    <citation type="submission" date="2019-04" db="EMBL/GenBank/DDBJ databases">
        <title>Sphingobacterium olei sp. nov., isolated from oil-contaminated soil.</title>
        <authorList>
            <person name="Liu B."/>
        </authorList>
    </citation>
    <scope>NUCLEOTIDE SEQUENCE [LARGE SCALE GENOMIC DNA]</scope>
    <source>
        <strain evidence="4 5">HAL-9</strain>
    </source>
</reference>
<feature type="transmembrane region" description="Helical" evidence="2">
    <location>
        <begin position="21"/>
        <end position="38"/>
    </location>
</feature>
<keyword evidence="1" id="KW-0175">Coiled coil</keyword>
<dbReference type="PANTHER" id="PTHR34220">
    <property type="entry name" value="SENSOR HISTIDINE KINASE YPDA"/>
    <property type="match status" value="1"/>
</dbReference>
<dbReference type="PANTHER" id="PTHR34220:SF7">
    <property type="entry name" value="SENSOR HISTIDINE KINASE YPDA"/>
    <property type="match status" value="1"/>
</dbReference>
<dbReference type="Gene3D" id="3.30.565.10">
    <property type="entry name" value="Histidine kinase-like ATPase, C-terminal domain"/>
    <property type="match status" value="1"/>
</dbReference>
<comment type="caution">
    <text evidence="4">The sequence shown here is derived from an EMBL/GenBank/DDBJ whole genome shotgun (WGS) entry which is preliminary data.</text>
</comment>
<dbReference type="InterPro" id="IPR050640">
    <property type="entry name" value="Bact_2-comp_sensor_kinase"/>
</dbReference>
<sequence>MRSTAKLFNNYAPTRRLFFHLLFWFCMGAMYAIAYNRLDRNNSWVLLVKDLFAVTTIFYSTAYFIIPRWLVEGKYLLCLVWVIVIYTWWGILSYLAAGFIHEFLLPNERLGLYVRMALENGLSGLFKPAFLPFYLLDFIYLVSLPISMKIVQAFVSIRNEKTALELKNTELALNNAELALNNLELELAFLKSQINPHFLFNTLNNIYILVTEENPKGAESITQLSGIMNYLLHESNRSVVSVDVELTFLKNYIELEKLRFSEKVKIDVHMECDDDSYTVVPLIIFPFIENAFKHGPKASNKNAWVNVDIEAKESKLTMHVSNGVRYVAKPVGYIGGIGIGNVRKRLELNYGNSYTLNVCEEEDSYTVDLVLNLSVQE</sequence>
<dbReference type="OrthoDB" id="9792992at2"/>
<dbReference type="GO" id="GO:0016020">
    <property type="term" value="C:membrane"/>
    <property type="evidence" value="ECO:0007669"/>
    <property type="project" value="InterPro"/>
</dbReference>
<evidence type="ECO:0000256" key="1">
    <source>
        <dbReference type="SAM" id="Coils"/>
    </source>
</evidence>
<dbReference type="Proteomes" id="UP000306808">
    <property type="component" value="Unassembled WGS sequence"/>
</dbReference>
<feature type="coiled-coil region" evidence="1">
    <location>
        <begin position="159"/>
        <end position="193"/>
    </location>
</feature>
<gene>
    <name evidence="4" type="ORF">FAZ15_00645</name>
</gene>
<accession>A0A4U0P626</accession>
<evidence type="ECO:0000259" key="3">
    <source>
        <dbReference type="Pfam" id="PF06580"/>
    </source>
</evidence>
<dbReference type="EMBL" id="SUME01000001">
    <property type="protein sequence ID" value="TJZ62853.1"/>
    <property type="molecule type" value="Genomic_DNA"/>
</dbReference>
<organism evidence="4 5">
    <name type="scientific">Sphingobacterium olei</name>
    <dbReference type="NCBI Taxonomy" id="2571155"/>
    <lineage>
        <taxon>Bacteria</taxon>
        <taxon>Pseudomonadati</taxon>
        <taxon>Bacteroidota</taxon>
        <taxon>Sphingobacteriia</taxon>
        <taxon>Sphingobacteriales</taxon>
        <taxon>Sphingobacteriaceae</taxon>
        <taxon>Sphingobacterium</taxon>
    </lineage>
</organism>
<keyword evidence="2" id="KW-1133">Transmembrane helix</keyword>
<evidence type="ECO:0000256" key="2">
    <source>
        <dbReference type="SAM" id="Phobius"/>
    </source>
</evidence>
<keyword evidence="2" id="KW-0812">Transmembrane</keyword>
<keyword evidence="2" id="KW-0472">Membrane</keyword>